<dbReference type="Proteomes" id="UP000184251">
    <property type="component" value="Unassembled WGS sequence"/>
</dbReference>
<feature type="coiled-coil region" evidence="1">
    <location>
        <begin position="18"/>
        <end position="80"/>
    </location>
</feature>
<evidence type="ECO:0000256" key="1">
    <source>
        <dbReference type="SAM" id="Coils"/>
    </source>
</evidence>
<dbReference type="EMBL" id="FQTU01000009">
    <property type="protein sequence ID" value="SHE90208.1"/>
    <property type="molecule type" value="Genomic_DNA"/>
</dbReference>
<protein>
    <submittedName>
        <fullName evidence="2">Uncharacterized protein</fullName>
    </submittedName>
</protein>
<proteinExistence type="predicted"/>
<dbReference type="RefSeq" id="WP_073270600.1">
    <property type="nucleotide sequence ID" value="NZ_FQTU01000009.1"/>
</dbReference>
<keyword evidence="1" id="KW-0175">Coiled coil</keyword>
<dbReference type="AlphaFoldDB" id="A0A1M4X9L3"/>
<reference evidence="2 3" key="1">
    <citation type="submission" date="2016-11" db="EMBL/GenBank/DDBJ databases">
        <authorList>
            <person name="Jaros S."/>
            <person name="Januszkiewicz K."/>
            <person name="Wedrychowicz H."/>
        </authorList>
    </citation>
    <scope>NUCLEOTIDE SEQUENCE [LARGE SCALE GENOMIC DNA]</scope>
    <source>
        <strain evidence="2 3">DSM 14828</strain>
    </source>
</reference>
<sequence length="110" mass="12878">MNELEFVLNKIIDMDTRAKDVKNEAEEKQKFIEEATKEKIKEIENSMLDESKNKLDRIHLEEMNNARLEAKKILDEADVKCEKIEAAYSKSKIALRDRIVKEILNGSKLR</sequence>
<accession>A0A1M4X9L3</accession>
<name>A0A1M4X9L3_9FIRM</name>
<organism evidence="2 3">
    <name type="scientific">Alkalibacter saccharofermentans DSM 14828</name>
    <dbReference type="NCBI Taxonomy" id="1120975"/>
    <lineage>
        <taxon>Bacteria</taxon>
        <taxon>Bacillati</taxon>
        <taxon>Bacillota</taxon>
        <taxon>Clostridia</taxon>
        <taxon>Eubacteriales</taxon>
        <taxon>Eubacteriaceae</taxon>
        <taxon>Alkalibacter</taxon>
    </lineage>
</organism>
<gene>
    <name evidence="2" type="ORF">SAMN02746064_01445</name>
</gene>
<evidence type="ECO:0000313" key="3">
    <source>
        <dbReference type="Proteomes" id="UP000184251"/>
    </source>
</evidence>
<keyword evidence="3" id="KW-1185">Reference proteome</keyword>
<dbReference type="STRING" id="1120975.SAMN02746064_01445"/>
<evidence type="ECO:0000313" key="2">
    <source>
        <dbReference type="EMBL" id="SHE90208.1"/>
    </source>
</evidence>